<dbReference type="PANTHER" id="PTHR48228:SF5">
    <property type="entry name" value="ALPHA-METHYLACYL-COA RACEMASE"/>
    <property type="match status" value="1"/>
</dbReference>
<sequence>MGPLTGTTIIEIAGLGPGPFAAMSLADMGADVIRVERPGGGLFADQQDPCLDVLNRGKRCIAADLKTVEGVNIVLTLVEKADALLEGNRPGVMERLGLGPDTCLARNPRLVYGRMTGWGQEGPLAGEVGHDLNYVALSGALHAMGRAGEKPAIPLNLVGDFGGGGMMLAYGIVCALLEMKTSGKGQVVDAAMVDGAATLMASTYAALQAGFWSDERGTNVLDSGSHFYEVYETADGKYISIAPVEPQFYAAFLERLGEDTAGLENQWDMANWPAFKAQLADLFKQRSRDEWDSFFAGADICYAPVLSLSEVRHHPHHQARATYLDDGNSWQPAPAPRFSRTPGEIRRPPARTGAHSREILAEFGFAETEIEALIDKGAVKQSD</sequence>
<dbReference type="InterPro" id="IPR044855">
    <property type="entry name" value="CoA-Trfase_III_dom3_sf"/>
</dbReference>
<dbReference type="Proteomes" id="UP000295554">
    <property type="component" value="Unassembled WGS sequence"/>
</dbReference>
<feature type="region of interest" description="Disordered" evidence="1">
    <location>
        <begin position="324"/>
        <end position="353"/>
    </location>
</feature>
<accession>A0A4R5LVR5</accession>
<protein>
    <submittedName>
        <fullName evidence="2">CoA transferase</fullName>
    </submittedName>
</protein>
<dbReference type="SUPFAM" id="SSF89796">
    <property type="entry name" value="CoA-transferase family III (CaiB/BaiF)"/>
    <property type="match status" value="1"/>
</dbReference>
<keyword evidence="3" id="KW-1185">Reference proteome</keyword>
<dbReference type="InterPro" id="IPR023606">
    <property type="entry name" value="CoA-Trfase_III_dom_1_sf"/>
</dbReference>
<organism evidence="2 3">
    <name type="scientific">Seongchinamella unica</name>
    <dbReference type="NCBI Taxonomy" id="2547392"/>
    <lineage>
        <taxon>Bacteria</taxon>
        <taxon>Pseudomonadati</taxon>
        <taxon>Pseudomonadota</taxon>
        <taxon>Gammaproteobacteria</taxon>
        <taxon>Cellvibrionales</taxon>
        <taxon>Halieaceae</taxon>
        <taxon>Seongchinamella</taxon>
    </lineage>
</organism>
<dbReference type="Pfam" id="PF02515">
    <property type="entry name" value="CoA_transf_3"/>
    <property type="match status" value="1"/>
</dbReference>
<dbReference type="PANTHER" id="PTHR48228">
    <property type="entry name" value="SUCCINYL-COA--D-CITRAMALATE COA-TRANSFERASE"/>
    <property type="match status" value="1"/>
</dbReference>
<evidence type="ECO:0000256" key="1">
    <source>
        <dbReference type="SAM" id="MobiDB-lite"/>
    </source>
</evidence>
<keyword evidence="2" id="KW-0808">Transferase</keyword>
<dbReference type="InterPro" id="IPR003673">
    <property type="entry name" value="CoA-Trfase_fam_III"/>
</dbReference>
<dbReference type="Gene3D" id="3.30.1540.10">
    <property type="entry name" value="formyl-coa transferase, domain 3"/>
    <property type="match status" value="1"/>
</dbReference>
<comment type="caution">
    <text evidence="2">The sequence shown here is derived from an EMBL/GenBank/DDBJ whole genome shotgun (WGS) entry which is preliminary data.</text>
</comment>
<dbReference type="Gene3D" id="3.40.50.10540">
    <property type="entry name" value="Crotonobetainyl-coa:carnitine coa-transferase, domain 1"/>
    <property type="match status" value="1"/>
</dbReference>
<gene>
    <name evidence="2" type="ORF">E2F43_04470</name>
</gene>
<name>A0A4R5LVR5_9GAMM</name>
<dbReference type="InterPro" id="IPR050509">
    <property type="entry name" value="CoA-transferase_III"/>
</dbReference>
<evidence type="ECO:0000313" key="3">
    <source>
        <dbReference type="Proteomes" id="UP000295554"/>
    </source>
</evidence>
<reference evidence="2 3" key="1">
    <citation type="submission" date="2019-03" db="EMBL/GenBank/DDBJ databases">
        <title>Seongchinamella monodicae gen. nov., sp. nov., a novel member of the Gammaproteobacteria isolated from a tidal mudflat of beach.</title>
        <authorList>
            <person name="Yang H.G."/>
            <person name="Kang J.W."/>
            <person name="Lee S.D."/>
        </authorList>
    </citation>
    <scope>NUCLEOTIDE SEQUENCE [LARGE SCALE GENOMIC DNA]</scope>
    <source>
        <strain evidence="2 3">GH4-78</strain>
    </source>
</reference>
<dbReference type="AlphaFoldDB" id="A0A4R5LVR5"/>
<dbReference type="EMBL" id="SMSE01000001">
    <property type="protein sequence ID" value="TDG15491.1"/>
    <property type="molecule type" value="Genomic_DNA"/>
</dbReference>
<evidence type="ECO:0000313" key="2">
    <source>
        <dbReference type="EMBL" id="TDG15491.1"/>
    </source>
</evidence>
<proteinExistence type="predicted"/>
<dbReference type="GO" id="GO:0016740">
    <property type="term" value="F:transferase activity"/>
    <property type="evidence" value="ECO:0007669"/>
    <property type="project" value="UniProtKB-KW"/>
</dbReference>
<dbReference type="RefSeq" id="WP_133209992.1">
    <property type="nucleotide sequence ID" value="NZ_SMSE01000001.1"/>
</dbReference>
<dbReference type="OrthoDB" id="9058532at2"/>